<feature type="region of interest" description="Disordered" evidence="16">
    <location>
        <begin position="151"/>
        <end position="500"/>
    </location>
</feature>
<keyword evidence="12 14" id="KW-0539">Nucleus</keyword>
<evidence type="ECO:0000256" key="3">
    <source>
        <dbReference type="ARBA" id="ARBA00022330"/>
    </source>
</evidence>
<dbReference type="Pfam" id="PF18044">
    <property type="entry name" value="zf-CCCH_4"/>
    <property type="match status" value="1"/>
</dbReference>
<feature type="compositionally biased region" description="Low complexity" evidence="16">
    <location>
        <begin position="381"/>
        <end position="390"/>
    </location>
</feature>
<feature type="compositionally biased region" description="Pro residues" evidence="16">
    <location>
        <begin position="764"/>
        <end position="779"/>
    </location>
</feature>
<dbReference type="PANTHER" id="PTHR46557">
    <property type="entry name" value="SERINE/THREONINE-PROTEIN PHOSPHATASE 1 REGULATORY SUBUNIT 10-RELATED"/>
    <property type="match status" value="1"/>
</dbReference>
<dbReference type="Gene3D" id="1.20.930.10">
    <property type="entry name" value="Conserved domain common to transcription factors TFIIS, elongin A, CRSP70"/>
    <property type="match status" value="1"/>
</dbReference>
<dbReference type="InterPro" id="IPR000571">
    <property type="entry name" value="Znf_CCCH"/>
</dbReference>
<dbReference type="PROSITE" id="PS50103">
    <property type="entry name" value="ZF_C3H1"/>
    <property type="match status" value="1"/>
</dbReference>
<evidence type="ECO:0000256" key="6">
    <source>
        <dbReference type="ARBA" id="ARBA00022499"/>
    </source>
</evidence>
<keyword evidence="5" id="KW-0488">Methylation</keyword>
<dbReference type="SMART" id="SM00509">
    <property type="entry name" value="TFS2N"/>
    <property type="match status" value="1"/>
</dbReference>
<name>A0A6J8DUI4_MYTCO</name>
<protein>
    <recommendedName>
        <fullName evidence="3">Serine/threonine-protein phosphatase 1 regulatory subunit 10</fullName>
    </recommendedName>
</protein>
<gene>
    <name evidence="19" type="ORF">MCOR_44094</name>
</gene>
<proteinExistence type="predicted"/>
<keyword evidence="4" id="KW-0158">Chromosome</keyword>
<dbReference type="GO" id="GO:0005634">
    <property type="term" value="C:nucleus"/>
    <property type="evidence" value="ECO:0007669"/>
    <property type="project" value="UniProtKB-SubCell"/>
</dbReference>
<dbReference type="InterPro" id="IPR036855">
    <property type="entry name" value="Znf_CCCH_sf"/>
</dbReference>
<dbReference type="Proteomes" id="UP000507470">
    <property type="component" value="Unassembled WGS sequence"/>
</dbReference>
<feature type="compositionally biased region" description="Acidic residues" evidence="16">
    <location>
        <begin position="455"/>
        <end position="464"/>
    </location>
</feature>
<keyword evidence="20" id="KW-1185">Reference proteome</keyword>
<feature type="domain" description="C3H1-type" evidence="17">
    <location>
        <begin position="861"/>
        <end position="888"/>
    </location>
</feature>
<keyword evidence="7" id="KW-0597">Phosphoprotein</keyword>
<keyword evidence="8 15" id="KW-0479">Metal-binding</keyword>
<dbReference type="GO" id="GO:0000785">
    <property type="term" value="C:chromatin"/>
    <property type="evidence" value="ECO:0007669"/>
    <property type="project" value="TreeGrafter"/>
</dbReference>
<sequence length="893" mass="98373">MPPIDPLQLLRALATLLTSEGGIKGPAESTRICGLMKEASKLVSRCIYINILKATESQEALEKFIEDGGWDILNLWLSDFKEIDNPQLLTEILKVYKDLPVTVDLLKKNSAAKTIKQLGKSEHEGIKILSTEIVDKWMKKVRERKLAEGTDIDKSKKKKSSKDSKEEKKDKEKSKSDSKSRTDDSKNKSDASKSKSEKSDKVKIENEDSDVVKGRVIETPGNGLKIHIKLERSDNEKKDSNDNKKRASTVKRLPGRFRSTGLEEELVLPKKKINNSEPSSKRPGSDQKPKDEEPPEKKSRLQISTSLAATAPTSTTISSPTNTSPTDLQNSLKTIPPGKGKGHEIHESSIFMDMITRGSTERQPGPMRRKKKLPSVNGNSTTTPVKSTPTPTTPTTPTTPPSPATVTARSLPSVPSFYKDTLEENNDETEKSSEKEKSPSPTEEIEKKEISQDVEMIEPSEDGGESNNSEEKTEDNISEDPNEPKGLLTNGTTNKKNKKRKNVTWIEEAKLRTYHYFALDETERVNVNRVDFDQMKKQEMMMDRKAVESAKRLTHDKMAEQIPWRRPPVIEGLPAGIDNGANSVEKDIQRERELVVLQALFFNKDMLPDSPAEPDLEPFEPSDPKFIPLEDESSGEDNNVYNHEQYHSHDMTKSLPPPSQQQTTNPATLPPELINMITSLQQGHQPDLMANIQNVLASVMGSMGNQSQEMYDKVRELLLPLQNQGLIPDMMNMPMGPGMGPRPRLGLLGQAPPGFIPGPGMQGAPPPGMQGPPPNMQGPPRFPPPGPVVQGEEWNENMMGGPMAGRGRGGMPMRGGGGRMPMPGPPNQGPPMGPMQGGPMQGPPPQMRGGGNQRGGRMRGPTNRDICRHFAAGGCRRGNTCSFLHPGVNGPPV</sequence>
<evidence type="ECO:0000256" key="12">
    <source>
        <dbReference type="ARBA" id="ARBA00023242"/>
    </source>
</evidence>
<evidence type="ECO:0000256" key="11">
    <source>
        <dbReference type="ARBA" id="ARBA00022843"/>
    </source>
</evidence>
<feature type="domain" description="TFIIS N-terminal" evidence="18">
    <location>
        <begin position="71"/>
        <end position="144"/>
    </location>
</feature>
<feature type="region of interest" description="Disordered" evidence="16">
    <location>
        <begin position="760"/>
        <end position="779"/>
    </location>
</feature>
<dbReference type="GO" id="GO:0008270">
    <property type="term" value="F:zinc ion binding"/>
    <property type="evidence" value="ECO:0007669"/>
    <property type="project" value="UniProtKB-KW"/>
</dbReference>
<dbReference type="SUPFAM" id="SSF90229">
    <property type="entry name" value="CCCH zinc finger"/>
    <property type="match status" value="1"/>
</dbReference>
<feature type="compositionally biased region" description="Pro residues" evidence="16">
    <location>
        <begin position="391"/>
        <end position="403"/>
    </location>
</feature>
<evidence type="ECO:0000256" key="1">
    <source>
        <dbReference type="ARBA" id="ARBA00004123"/>
    </source>
</evidence>
<comment type="subunit">
    <text evidence="13">Component of the PNUTS-PP1 complex (also named PTW/PP1 complex), composed of PPP1R10/PNUTS, TOX4, WDR82, and PPP1CA (or PPP1CB or PPP1CC).</text>
</comment>
<feature type="region of interest" description="Disordered" evidence="16">
    <location>
        <begin position="608"/>
        <end position="669"/>
    </location>
</feature>
<evidence type="ECO:0000259" key="17">
    <source>
        <dbReference type="PROSITE" id="PS50103"/>
    </source>
</evidence>
<dbReference type="EMBL" id="CACVKT020007820">
    <property type="protein sequence ID" value="CAC5410954.1"/>
    <property type="molecule type" value="Genomic_DNA"/>
</dbReference>
<feature type="compositionally biased region" description="Low complexity" evidence="16">
    <location>
        <begin position="485"/>
        <end position="494"/>
    </location>
</feature>
<evidence type="ECO:0000256" key="13">
    <source>
        <dbReference type="ARBA" id="ARBA00093575"/>
    </source>
</evidence>
<reference evidence="19 20" key="1">
    <citation type="submission" date="2020-06" db="EMBL/GenBank/DDBJ databases">
        <authorList>
            <person name="Li R."/>
            <person name="Bekaert M."/>
        </authorList>
    </citation>
    <scope>NUCLEOTIDE SEQUENCE [LARGE SCALE GENOMIC DNA]</scope>
    <source>
        <strain evidence="20">wild</strain>
    </source>
</reference>
<dbReference type="Pfam" id="PF08711">
    <property type="entry name" value="Med26"/>
    <property type="match status" value="1"/>
</dbReference>
<feature type="compositionally biased region" description="Low complexity" evidence="16">
    <location>
        <begin position="304"/>
        <end position="326"/>
    </location>
</feature>
<feature type="compositionally biased region" description="Basic and acidic residues" evidence="16">
    <location>
        <begin position="279"/>
        <end position="299"/>
    </location>
</feature>
<feature type="compositionally biased region" description="Basic and acidic residues" evidence="16">
    <location>
        <begin position="428"/>
        <end position="451"/>
    </location>
</feature>
<comment type="subcellular location">
    <subcellularLocation>
        <location evidence="2">Chromosome</location>
    </subcellularLocation>
    <subcellularLocation>
        <location evidence="1 14">Nucleus</location>
    </subcellularLocation>
</comment>
<keyword evidence="9 15" id="KW-0863">Zinc-finger</keyword>
<dbReference type="OrthoDB" id="2138378at2759"/>
<feature type="zinc finger region" description="C3H1-type" evidence="15">
    <location>
        <begin position="861"/>
        <end position="888"/>
    </location>
</feature>
<keyword evidence="10 15" id="KW-0862">Zinc</keyword>
<dbReference type="SMART" id="SM00356">
    <property type="entry name" value="ZnF_C3H1"/>
    <property type="match status" value="1"/>
</dbReference>
<feature type="compositionally biased region" description="Basic and acidic residues" evidence="16">
    <location>
        <begin position="228"/>
        <end position="245"/>
    </location>
</feature>
<evidence type="ECO:0000256" key="7">
    <source>
        <dbReference type="ARBA" id="ARBA00022553"/>
    </source>
</evidence>
<dbReference type="GO" id="GO:0008157">
    <property type="term" value="F:protein phosphatase 1 binding"/>
    <property type="evidence" value="ECO:0007669"/>
    <property type="project" value="TreeGrafter"/>
</dbReference>
<feature type="compositionally biased region" description="Basic and acidic residues" evidence="16">
    <location>
        <begin position="161"/>
        <end position="216"/>
    </location>
</feature>
<dbReference type="PROSITE" id="PS51319">
    <property type="entry name" value="TFIIS_N"/>
    <property type="match status" value="1"/>
</dbReference>
<feature type="compositionally biased region" description="Pro residues" evidence="16">
    <location>
        <begin position="822"/>
        <end position="833"/>
    </location>
</feature>
<dbReference type="InterPro" id="IPR017923">
    <property type="entry name" value="TFIIS_N"/>
</dbReference>
<evidence type="ECO:0000256" key="16">
    <source>
        <dbReference type="SAM" id="MobiDB-lite"/>
    </source>
</evidence>
<accession>A0A6J8DUI4</accession>
<feature type="compositionally biased region" description="Basic residues" evidence="16">
    <location>
        <begin position="246"/>
        <end position="255"/>
    </location>
</feature>
<evidence type="ECO:0000313" key="20">
    <source>
        <dbReference type="Proteomes" id="UP000507470"/>
    </source>
</evidence>
<dbReference type="AlphaFoldDB" id="A0A6J8DUI4"/>
<evidence type="ECO:0000256" key="5">
    <source>
        <dbReference type="ARBA" id="ARBA00022481"/>
    </source>
</evidence>
<dbReference type="SUPFAM" id="SSF47676">
    <property type="entry name" value="Conserved domain common to transcription factors TFIIS, elongin A, CRSP70"/>
    <property type="match status" value="1"/>
</dbReference>
<keyword evidence="6" id="KW-1017">Isopeptide bond</keyword>
<evidence type="ECO:0000259" key="18">
    <source>
        <dbReference type="PROSITE" id="PS51319"/>
    </source>
</evidence>
<evidence type="ECO:0000256" key="9">
    <source>
        <dbReference type="ARBA" id="ARBA00022771"/>
    </source>
</evidence>
<dbReference type="InterPro" id="IPR003617">
    <property type="entry name" value="TFIIS/CRSP70_N_sub"/>
</dbReference>
<evidence type="ECO:0000256" key="15">
    <source>
        <dbReference type="PROSITE-ProRule" id="PRU00723"/>
    </source>
</evidence>
<feature type="region of interest" description="Disordered" evidence="16">
    <location>
        <begin position="821"/>
        <end position="862"/>
    </location>
</feature>
<evidence type="ECO:0000256" key="14">
    <source>
        <dbReference type="PROSITE-ProRule" id="PRU00649"/>
    </source>
</evidence>
<dbReference type="InterPro" id="IPR035441">
    <property type="entry name" value="TFIIS/LEDGF_dom_sf"/>
</dbReference>
<evidence type="ECO:0000256" key="2">
    <source>
        <dbReference type="ARBA" id="ARBA00004286"/>
    </source>
</evidence>
<dbReference type="PANTHER" id="PTHR46557:SF1">
    <property type="entry name" value="SERINE_THREONINE-PROTEIN PHOSPHATASE 1 REGULATORY SUBUNIT 10"/>
    <property type="match status" value="1"/>
</dbReference>
<keyword evidence="11" id="KW-0832">Ubl conjugation</keyword>
<evidence type="ECO:0000256" key="10">
    <source>
        <dbReference type="ARBA" id="ARBA00022833"/>
    </source>
</evidence>
<dbReference type="InterPro" id="IPR041367">
    <property type="entry name" value="Znf-CCCH_4"/>
</dbReference>
<evidence type="ECO:0000313" key="19">
    <source>
        <dbReference type="EMBL" id="CAC5410954.1"/>
    </source>
</evidence>
<evidence type="ECO:0000256" key="4">
    <source>
        <dbReference type="ARBA" id="ARBA00022454"/>
    </source>
</evidence>
<dbReference type="GO" id="GO:0072357">
    <property type="term" value="C:PTW/PP1 phosphatase complex"/>
    <property type="evidence" value="ECO:0007669"/>
    <property type="project" value="TreeGrafter"/>
</dbReference>
<organism evidence="19 20">
    <name type="scientific">Mytilus coruscus</name>
    <name type="common">Sea mussel</name>
    <dbReference type="NCBI Taxonomy" id="42192"/>
    <lineage>
        <taxon>Eukaryota</taxon>
        <taxon>Metazoa</taxon>
        <taxon>Spiralia</taxon>
        <taxon>Lophotrochozoa</taxon>
        <taxon>Mollusca</taxon>
        <taxon>Bivalvia</taxon>
        <taxon>Autobranchia</taxon>
        <taxon>Pteriomorphia</taxon>
        <taxon>Mytilida</taxon>
        <taxon>Mytiloidea</taxon>
        <taxon>Mytilidae</taxon>
        <taxon>Mytilinae</taxon>
        <taxon>Mytilus</taxon>
    </lineage>
</organism>
<evidence type="ECO:0000256" key="8">
    <source>
        <dbReference type="ARBA" id="ARBA00022723"/>
    </source>
</evidence>